<keyword evidence="1" id="KW-0472">Membrane</keyword>
<feature type="domain" description="DUF7601" evidence="4">
    <location>
        <begin position="180"/>
        <end position="292"/>
    </location>
</feature>
<dbReference type="Proteomes" id="UP001600943">
    <property type="component" value="Unassembled WGS sequence"/>
</dbReference>
<evidence type="ECO:0000256" key="1">
    <source>
        <dbReference type="SAM" id="Phobius"/>
    </source>
</evidence>
<keyword evidence="2" id="KW-0732">Signal</keyword>
<dbReference type="Pfam" id="PF12892">
    <property type="entry name" value="FctA"/>
    <property type="match status" value="1"/>
</dbReference>
<evidence type="ECO:0000259" key="3">
    <source>
        <dbReference type="Pfam" id="PF12892"/>
    </source>
</evidence>
<evidence type="ECO:0008006" key="7">
    <source>
        <dbReference type="Google" id="ProtNLM"/>
    </source>
</evidence>
<evidence type="ECO:0000313" key="6">
    <source>
        <dbReference type="Proteomes" id="UP001600943"/>
    </source>
</evidence>
<evidence type="ECO:0000259" key="4">
    <source>
        <dbReference type="Pfam" id="PF24547"/>
    </source>
</evidence>
<dbReference type="NCBIfam" id="TIGR03786">
    <property type="entry name" value="strep_pil_rpt"/>
    <property type="match status" value="1"/>
</dbReference>
<proteinExistence type="predicted"/>
<feature type="chain" id="PRO_5046340437" description="Pilus backbone structural protein" evidence="2">
    <location>
        <begin position="27"/>
        <end position="330"/>
    </location>
</feature>
<reference evidence="5 6" key="1">
    <citation type="submission" date="2024-04" db="EMBL/GenBank/DDBJ databases">
        <title>Defined microbial consortia suppress multidrug-resistant proinflammatory Enterobacteriaceae via ecological control.</title>
        <authorList>
            <person name="Furuichi M."/>
            <person name="Kawaguchi T."/>
            <person name="Pust M."/>
            <person name="Yasuma K."/>
            <person name="Plichta D."/>
            <person name="Hasegawa N."/>
            <person name="Ohya T."/>
            <person name="Bhattarai S."/>
            <person name="Sasajima S."/>
            <person name="Aoto Y."/>
            <person name="Tuganbaev T."/>
            <person name="Yaginuma M."/>
            <person name="Ueda M."/>
            <person name="Okahashi N."/>
            <person name="Amafuji K."/>
            <person name="Kiridooshi Y."/>
            <person name="Sugita K."/>
            <person name="Strazar M."/>
            <person name="Skelly A."/>
            <person name="Suda W."/>
            <person name="Hattori M."/>
            <person name="Nakamoto N."/>
            <person name="Caballero S."/>
            <person name="Norman J."/>
            <person name="Olle B."/>
            <person name="Tanoue T."/>
            <person name="Arita M."/>
            <person name="Bucci V."/>
            <person name="Atarashi K."/>
            <person name="Xavier R."/>
            <person name="Honda K."/>
        </authorList>
    </citation>
    <scope>NUCLEOTIDE SEQUENCE [LARGE SCALE GENOMIC DNA]</scope>
    <source>
        <strain evidence="6">k04-0078-D8-1</strain>
    </source>
</reference>
<dbReference type="InterPro" id="IPR055382">
    <property type="entry name" value="DUF7601"/>
</dbReference>
<dbReference type="Gene3D" id="2.60.40.3050">
    <property type="match status" value="1"/>
</dbReference>
<dbReference type="EMBL" id="BAABYW010000001">
    <property type="protein sequence ID" value="GAA6408739.1"/>
    <property type="molecule type" value="Genomic_DNA"/>
</dbReference>
<gene>
    <name evidence="5" type="ORF">K040078D81_28560</name>
</gene>
<feature type="signal peptide" evidence="2">
    <location>
        <begin position="1"/>
        <end position="26"/>
    </location>
</feature>
<sequence>MKRTKKLFAVLLATVTMLCMGTTAFAAEGDGENTEPAYTDAETVTITKKYVALNAGTTSPAETFTLTQQGDGVVTDGDAESAPALEAVTGAVFTEGAATQNGATKEITVTLPKYTRVGVYTYTLKETDNKTAGVTYHSKNIKLVVTVIQGENGRLRVAGVHTEDEGETKSAEITNTYSAGTLKVSKTVTGNLGDQDKYFTFTVTLTGEQGKNYADSYAVTGGSYKENPTTVKVGEPAVFHLKHGDTISISNLPYGVTYTVTETAEEGYTTEKSGDSGSISSAEATAAFTNTKEGDIDTGIKLDSLPYILVFAGALALAVIMVIRKRRISD</sequence>
<keyword evidence="1" id="KW-0812">Transmembrane</keyword>
<keyword evidence="6" id="KW-1185">Reference proteome</keyword>
<dbReference type="Gene3D" id="2.60.40.1140">
    <property type="entry name" value="Collagen-binding surface protein Cna, B-type domain"/>
    <property type="match status" value="1"/>
</dbReference>
<evidence type="ECO:0000256" key="2">
    <source>
        <dbReference type="SAM" id="SignalP"/>
    </source>
</evidence>
<comment type="caution">
    <text evidence="5">The sequence shown here is derived from an EMBL/GenBank/DDBJ whole genome shotgun (WGS) entry which is preliminary data.</text>
</comment>
<feature type="domain" description="Streptococcal pilin isopeptide linkage" evidence="3">
    <location>
        <begin position="52"/>
        <end position="178"/>
    </location>
</feature>
<organism evidence="5 6">
    <name type="scientific">Blautia hominis</name>
    <dbReference type="NCBI Taxonomy" id="2025493"/>
    <lineage>
        <taxon>Bacteria</taxon>
        <taxon>Bacillati</taxon>
        <taxon>Bacillota</taxon>
        <taxon>Clostridia</taxon>
        <taxon>Lachnospirales</taxon>
        <taxon>Lachnospiraceae</taxon>
        <taxon>Blautia</taxon>
    </lineage>
</organism>
<keyword evidence="1" id="KW-1133">Transmembrane helix</keyword>
<feature type="transmembrane region" description="Helical" evidence="1">
    <location>
        <begin position="305"/>
        <end position="323"/>
    </location>
</feature>
<name>A0ABQ0BBA9_9FIRM</name>
<dbReference type="Pfam" id="PF24547">
    <property type="entry name" value="DUF7601"/>
    <property type="match status" value="1"/>
</dbReference>
<dbReference type="InterPro" id="IPR038174">
    <property type="entry name" value="Strep_pil_link_sf"/>
</dbReference>
<protein>
    <recommendedName>
        <fullName evidence="7">Pilus backbone structural protein</fullName>
    </recommendedName>
</protein>
<evidence type="ECO:0000313" key="5">
    <source>
        <dbReference type="EMBL" id="GAA6408739.1"/>
    </source>
</evidence>
<accession>A0ABQ0BBA9</accession>
<dbReference type="InterPro" id="IPR022464">
    <property type="entry name" value="Strep_pil_isopept_link"/>
</dbReference>
<dbReference type="RefSeq" id="WP_390406098.1">
    <property type="nucleotide sequence ID" value="NZ_BAABYW010000001.1"/>
</dbReference>